<evidence type="ECO:0000256" key="4">
    <source>
        <dbReference type="ARBA" id="ARBA00022553"/>
    </source>
</evidence>
<dbReference type="Gene3D" id="3.30.559.30">
    <property type="entry name" value="Nonribosomal peptide synthetase, condensation domain"/>
    <property type="match status" value="1"/>
</dbReference>
<dbReference type="NCBIfam" id="TIGR01733">
    <property type="entry name" value="AA-adenyl-dom"/>
    <property type="match status" value="1"/>
</dbReference>
<organism evidence="9 10">
    <name type="scientific">Paenibacillus silvae</name>
    <dbReference type="NCBI Taxonomy" id="1325358"/>
    <lineage>
        <taxon>Bacteria</taxon>
        <taxon>Bacillati</taxon>
        <taxon>Bacillota</taxon>
        <taxon>Bacilli</taxon>
        <taxon>Bacillales</taxon>
        <taxon>Paenibacillaceae</taxon>
        <taxon>Paenibacillus</taxon>
    </lineage>
</organism>
<keyword evidence="3" id="KW-0596">Phosphopantetheine</keyword>
<dbReference type="Gene3D" id="3.40.50.980">
    <property type="match status" value="2"/>
</dbReference>
<keyword evidence="4" id="KW-0597">Phosphoprotein</keyword>
<dbReference type="PROSITE" id="PS00012">
    <property type="entry name" value="PHOSPHOPANTETHEINE"/>
    <property type="match status" value="1"/>
</dbReference>
<protein>
    <recommendedName>
        <fullName evidence="8">Carrier domain-containing protein</fullName>
    </recommendedName>
</protein>
<evidence type="ECO:0000256" key="3">
    <source>
        <dbReference type="ARBA" id="ARBA00022450"/>
    </source>
</evidence>
<keyword evidence="10" id="KW-1185">Reference proteome</keyword>
<dbReference type="InterPro" id="IPR045851">
    <property type="entry name" value="AMP-bd_C_sf"/>
</dbReference>
<dbReference type="Gene3D" id="3.30.300.30">
    <property type="match status" value="1"/>
</dbReference>
<gene>
    <name evidence="9" type="ORF">GCM10008014_15500</name>
</gene>
<dbReference type="Proteomes" id="UP000652153">
    <property type="component" value="Unassembled WGS sequence"/>
</dbReference>
<dbReference type="Pfam" id="PF13193">
    <property type="entry name" value="AMP-binding_C"/>
    <property type="match status" value="1"/>
</dbReference>
<dbReference type="CDD" id="cd05930">
    <property type="entry name" value="A_NRPS"/>
    <property type="match status" value="1"/>
</dbReference>
<dbReference type="Pfam" id="PF00501">
    <property type="entry name" value="AMP-binding"/>
    <property type="match status" value="1"/>
</dbReference>
<comment type="similarity">
    <text evidence="2">Belongs to the ATP-dependent AMP-binding enzyme family.</text>
</comment>
<dbReference type="Pfam" id="PF00550">
    <property type="entry name" value="PP-binding"/>
    <property type="match status" value="1"/>
</dbReference>
<evidence type="ECO:0000256" key="7">
    <source>
        <dbReference type="ARBA" id="ARBA00023268"/>
    </source>
</evidence>
<evidence type="ECO:0000259" key="8">
    <source>
        <dbReference type="PROSITE" id="PS50075"/>
    </source>
</evidence>
<dbReference type="InterPro" id="IPR000873">
    <property type="entry name" value="AMP-dep_synth/lig_dom"/>
</dbReference>
<evidence type="ECO:0000256" key="1">
    <source>
        <dbReference type="ARBA" id="ARBA00001957"/>
    </source>
</evidence>
<evidence type="ECO:0000256" key="2">
    <source>
        <dbReference type="ARBA" id="ARBA00006432"/>
    </source>
</evidence>
<reference evidence="10" key="1">
    <citation type="journal article" date="2019" name="Int. J. Syst. Evol. Microbiol.">
        <title>The Global Catalogue of Microorganisms (GCM) 10K type strain sequencing project: providing services to taxonomists for standard genome sequencing and annotation.</title>
        <authorList>
            <consortium name="The Broad Institute Genomics Platform"/>
            <consortium name="The Broad Institute Genome Sequencing Center for Infectious Disease"/>
            <person name="Wu L."/>
            <person name="Ma J."/>
        </authorList>
    </citation>
    <scope>NUCLEOTIDE SEQUENCE [LARGE SCALE GENOMIC DNA]</scope>
    <source>
        <strain evidence="10">CGMCC 1.12770</strain>
    </source>
</reference>
<evidence type="ECO:0000313" key="10">
    <source>
        <dbReference type="Proteomes" id="UP000652153"/>
    </source>
</evidence>
<dbReference type="InterPro" id="IPR036736">
    <property type="entry name" value="ACP-like_sf"/>
</dbReference>
<dbReference type="InterPro" id="IPR006162">
    <property type="entry name" value="Ppantetheine_attach_site"/>
</dbReference>
<evidence type="ECO:0000256" key="5">
    <source>
        <dbReference type="ARBA" id="ARBA00022737"/>
    </source>
</evidence>
<dbReference type="PANTHER" id="PTHR45527">
    <property type="entry name" value="NONRIBOSOMAL PEPTIDE SYNTHETASE"/>
    <property type="match status" value="1"/>
</dbReference>
<keyword evidence="6" id="KW-0045">Antibiotic biosynthesis</keyword>
<dbReference type="EMBL" id="BMFU01000002">
    <property type="protein sequence ID" value="GGH50409.1"/>
    <property type="molecule type" value="Genomic_DNA"/>
</dbReference>
<evidence type="ECO:0000256" key="6">
    <source>
        <dbReference type="ARBA" id="ARBA00023194"/>
    </source>
</evidence>
<keyword evidence="5" id="KW-0677">Repeat</keyword>
<name>A0ABQ1Z841_9BACL</name>
<dbReference type="InterPro" id="IPR020845">
    <property type="entry name" value="AMP-binding_CS"/>
</dbReference>
<dbReference type="SUPFAM" id="SSF56801">
    <property type="entry name" value="Acetyl-CoA synthetase-like"/>
    <property type="match status" value="1"/>
</dbReference>
<dbReference type="Gene3D" id="3.30.559.10">
    <property type="entry name" value="Chloramphenicol acetyltransferase-like domain"/>
    <property type="match status" value="1"/>
</dbReference>
<dbReference type="SUPFAM" id="SSF52777">
    <property type="entry name" value="CoA-dependent acyltransferases"/>
    <property type="match status" value="2"/>
</dbReference>
<dbReference type="Pfam" id="PF00668">
    <property type="entry name" value="Condensation"/>
    <property type="match status" value="1"/>
</dbReference>
<keyword evidence="7" id="KW-0511">Multifunctional enzyme</keyword>
<comment type="cofactor">
    <cofactor evidence="1">
        <name>pantetheine 4'-phosphate</name>
        <dbReference type="ChEBI" id="CHEBI:47942"/>
    </cofactor>
</comment>
<dbReference type="InterPro" id="IPR025110">
    <property type="entry name" value="AMP-bd_C"/>
</dbReference>
<feature type="domain" description="Carrier" evidence="8">
    <location>
        <begin position="968"/>
        <end position="1042"/>
    </location>
</feature>
<sequence>MDGLNSIQGFRVSPQQERLWTFGENNSSICSQCSVTLKGTLNFTKLQFAVQKLIQKHEALRTTFKQLQGMEIPLQIIHEELSPKWMQLDLKKENQAENTKTLEALYLKERMTPFDLENGPLIRLNVIFLTEEQTKLLITISALCADTLSLQNIVKEIGEAYGTSTDFEEVEEPLQYIQFSEWKNDIYEEEAEEGIAFWENQNWENTMKLKLPWSEASKNIPINMPNIVSTTLLRDQCIELGDIAENWGLTLEDLCFSSWHLFMWYLTGQSEIVTGYVFDGRKYEEMEETVGLLANPAPVGYKIIANTRLDEVLQGIGESQYKAYQWQEYFSFRNYQAHHPYFSSGFEYVPFMEMPSVEGLDFEIETLIVTADFFDIKMVCSKLEDESLKFDLYYTNPHWGKEYVKELLQSYIKLVQSCIDQSKISIAALDILSVGMKRKLLEEREIGSVESRRFSAESFHILFEEQANRTPDHVALIFEDQQLTYRELNEQANKLAHALLREGVELENKVGICMERSVHMIVALLGVLKVGGTYVPIDTGFPVERKQFILEDSKVSLLLTQEHLLPTIKSIKTPMICLDRESNRIQSESKSNLDRFVKNDSSAYVIYTSGSTGKPKGVVVEHRQIINYLNGMHDRFSLGDSASYATVSTLAADLGNTVIYMSLCTGGSLHIIGQERLLDAKKLAEYFITHSIDCLKIVPSHLSTLLSSSQAVHIFPKRLLILGGESLSWDLVGRVQKLDSKCEIINHYGPTETTIGVTTYKVNVDAGNFASSTVPIGKPIANTHVYIMNPYQQLTPFGVSGELYIGGDSLSRGYLDNPELTAKHFVLNPLNGKEVLYRTGDIVRYLPEGNLEFLERTDDQVKIRGYRVEIEELRYVLEKHASIKEAFILPFAEDEEKQLIAYLVASSDQEPSKDELSEFIKATLPDYFIPSFFVFLKQFPLTVNGKIDRQSLPDPVSQDVESKIPIVYPETYTQDWLANIWKKLLGIDEISIHAKFFEIGGNSLKSINLLSSIQEDYEYITLVDLFDHNTIASLSAFIEKREGQKKTEDIIENFEL</sequence>
<dbReference type="Gene3D" id="2.30.38.10">
    <property type="entry name" value="Luciferase, Domain 3"/>
    <property type="match status" value="1"/>
</dbReference>
<dbReference type="Gene3D" id="1.10.1200.10">
    <property type="entry name" value="ACP-like"/>
    <property type="match status" value="1"/>
</dbReference>
<comment type="caution">
    <text evidence="9">The sequence shown here is derived from an EMBL/GenBank/DDBJ whole genome shotgun (WGS) entry which is preliminary data.</text>
</comment>
<dbReference type="RefSeq" id="WP_188591927.1">
    <property type="nucleotide sequence ID" value="NZ_BMFU01000002.1"/>
</dbReference>
<dbReference type="InterPro" id="IPR010071">
    <property type="entry name" value="AA_adenyl_dom"/>
</dbReference>
<dbReference type="InterPro" id="IPR023213">
    <property type="entry name" value="CAT-like_dom_sf"/>
</dbReference>
<evidence type="ECO:0000313" key="9">
    <source>
        <dbReference type="EMBL" id="GGH50409.1"/>
    </source>
</evidence>
<proteinExistence type="inferred from homology"/>
<dbReference type="PANTHER" id="PTHR45527:SF1">
    <property type="entry name" value="FATTY ACID SYNTHASE"/>
    <property type="match status" value="1"/>
</dbReference>
<accession>A0ABQ1Z841</accession>
<dbReference type="InterPro" id="IPR001242">
    <property type="entry name" value="Condensation_dom"/>
</dbReference>
<dbReference type="InterPro" id="IPR009081">
    <property type="entry name" value="PP-bd_ACP"/>
</dbReference>
<dbReference type="SUPFAM" id="SSF47336">
    <property type="entry name" value="ACP-like"/>
    <property type="match status" value="1"/>
</dbReference>
<dbReference type="PROSITE" id="PS50075">
    <property type="entry name" value="CARRIER"/>
    <property type="match status" value="1"/>
</dbReference>
<dbReference type="PROSITE" id="PS00455">
    <property type="entry name" value="AMP_BINDING"/>
    <property type="match status" value="1"/>
</dbReference>